<evidence type="ECO:0000259" key="7">
    <source>
        <dbReference type="PROSITE" id="PS50157"/>
    </source>
</evidence>
<comment type="caution">
    <text evidence="8">The sequence shown here is derived from an EMBL/GenBank/DDBJ whole genome shotgun (WGS) entry which is preliminary data.</text>
</comment>
<keyword evidence="9" id="KW-1185">Reference proteome</keyword>
<evidence type="ECO:0000313" key="8">
    <source>
        <dbReference type="EMBL" id="KAK4210367.1"/>
    </source>
</evidence>
<feature type="domain" description="C2H2-type" evidence="7">
    <location>
        <begin position="944"/>
        <end position="968"/>
    </location>
</feature>
<feature type="region of interest" description="Disordered" evidence="6">
    <location>
        <begin position="1076"/>
        <end position="1100"/>
    </location>
</feature>
<proteinExistence type="predicted"/>
<sequence length="1100" mass="125786">MAATSRANTVSTTISQADTLHHPTASGASPPKPESEFETFLRTFKHEAEINKKTMQDWEATTVHHVKAVIDAIQQKHMSNKRQQYMKRLEVFVVNMESFGEVIQVFLNSTDYLAFVWGPMKFMLMTACSYTEAFNSLLDAYLQIGELLPQLESYQQHCISNSYMCTVLSLMYKDILEFHAAALKHFRKPMWKKLFVAVWSGFLVKLREIMQKMERHKHLIESQASIVQFEEAQRFRETVEANFREIREQFVRQKWPDVHRWLSPYNSSLQQRNCERAKGDSPGSGQWLVKHSQFKDWYDPVYCLKPLLWLNGIPGAGKTTLTSTVIDSLPTLCDPTPICLAYFYCKDGDPNRNSFVAIARGLLSQLLRGNPDLLLQLYDKGNLKSGEAILSDAQTAKELLEVALDSSVKPTYIIIDGIDECQDRQERKLITSWFSEQVNKLPREDFGDLRCLLVSRRDGPAIKDLGMLPSIELRPVDTRDDIRNYLTAWGRKIEEKYGPLDSKAYPLVDTIMAATQGMFLFAKLAVLFLYDLDTREHLLKNIHPGHFPDEIGKMYDRILARIFKDDAPPPKQKAISRLLSLLVCARRPLRWYEIQGFFAFDPDDENQPVDHEGRKLRDDPTELCLSLVEWHPDNSVQLVHPTARDHLVRHGEYVAEHLAEYEMSEQVLAFLNSPGMDHESLKMADIRDLVRKGYYSFLDYSVAYWAMHLQAIAAARSKLDGTKFEELTDLVSVFIDSHWMKRNDETEVQTSTTMGQKLAPFSQLDCFPKFVQAVSYSRKQLGIHGKGPSSDEVLNLWQLTMSIRTIQEQLAGDQEEMNTLGAFYGSNYFKCPRVNCIRFHEGYSSADDRDRHVNKHERPFSCGIPDCFMAMVGYTTERALQKHLFELHGLDPGANVEFPSPPKEGPGTKQKAEGVFKCSECPRRFTRKFNLTNHMRTHQNSKPFACRFATCGKRFTRSDDRVRHEAIHEIGEGRKTFVCFGMLDNGTTWGCKKSFKRADKLRAHFNNQIGRQCRAPLHSNQERTAHGPSEGGPQPVASPGTLSLYESHASASETHVVRQETDIEMSDAEWQKLLESMVDLGEADSDMDGTKSEDPIGVQR</sequence>
<feature type="region of interest" description="Disordered" evidence="6">
    <location>
        <begin position="1"/>
        <end position="36"/>
    </location>
</feature>
<dbReference type="InterPro" id="IPR036236">
    <property type="entry name" value="Znf_C2H2_sf"/>
</dbReference>
<dbReference type="SMART" id="SM00355">
    <property type="entry name" value="ZnF_C2H2"/>
    <property type="match status" value="4"/>
</dbReference>
<evidence type="ECO:0000313" key="9">
    <source>
        <dbReference type="Proteomes" id="UP001301769"/>
    </source>
</evidence>
<reference evidence="8" key="1">
    <citation type="journal article" date="2023" name="Mol. Phylogenet. Evol.">
        <title>Genome-scale phylogeny and comparative genomics of the fungal order Sordariales.</title>
        <authorList>
            <person name="Hensen N."/>
            <person name="Bonometti L."/>
            <person name="Westerberg I."/>
            <person name="Brannstrom I.O."/>
            <person name="Guillou S."/>
            <person name="Cros-Aarteil S."/>
            <person name="Calhoun S."/>
            <person name="Haridas S."/>
            <person name="Kuo A."/>
            <person name="Mondo S."/>
            <person name="Pangilinan J."/>
            <person name="Riley R."/>
            <person name="LaButti K."/>
            <person name="Andreopoulos B."/>
            <person name="Lipzen A."/>
            <person name="Chen C."/>
            <person name="Yan M."/>
            <person name="Daum C."/>
            <person name="Ng V."/>
            <person name="Clum A."/>
            <person name="Steindorff A."/>
            <person name="Ohm R.A."/>
            <person name="Martin F."/>
            <person name="Silar P."/>
            <person name="Natvig D.O."/>
            <person name="Lalanne C."/>
            <person name="Gautier V."/>
            <person name="Ament-Velasquez S.L."/>
            <person name="Kruys A."/>
            <person name="Hutchinson M.I."/>
            <person name="Powell A.J."/>
            <person name="Barry K."/>
            <person name="Miller A.N."/>
            <person name="Grigoriev I.V."/>
            <person name="Debuchy R."/>
            <person name="Gladieux P."/>
            <person name="Hiltunen Thoren M."/>
            <person name="Johannesson H."/>
        </authorList>
    </citation>
    <scope>NUCLEOTIDE SEQUENCE</scope>
    <source>
        <strain evidence="8">PSN293</strain>
    </source>
</reference>
<keyword evidence="1" id="KW-0479">Metal-binding</keyword>
<protein>
    <recommendedName>
        <fullName evidence="7">C2H2-type domain-containing protein</fullName>
    </recommendedName>
</protein>
<dbReference type="Gene3D" id="3.30.160.60">
    <property type="entry name" value="Classic Zinc Finger"/>
    <property type="match status" value="2"/>
</dbReference>
<keyword evidence="3 5" id="KW-0863">Zinc-finger</keyword>
<feature type="domain" description="C2H2-type" evidence="7">
    <location>
        <begin position="916"/>
        <end position="943"/>
    </location>
</feature>
<reference evidence="8" key="2">
    <citation type="submission" date="2023-05" db="EMBL/GenBank/DDBJ databases">
        <authorList>
            <consortium name="Lawrence Berkeley National Laboratory"/>
            <person name="Steindorff A."/>
            <person name="Hensen N."/>
            <person name="Bonometti L."/>
            <person name="Westerberg I."/>
            <person name="Brannstrom I.O."/>
            <person name="Guillou S."/>
            <person name="Cros-Aarteil S."/>
            <person name="Calhoun S."/>
            <person name="Haridas S."/>
            <person name="Kuo A."/>
            <person name="Mondo S."/>
            <person name="Pangilinan J."/>
            <person name="Riley R."/>
            <person name="Labutti K."/>
            <person name="Andreopoulos B."/>
            <person name="Lipzen A."/>
            <person name="Chen C."/>
            <person name="Yanf M."/>
            <person name="Daum C."/>
            <person name="Ng V."/>
            <person name="Clum A."/>
            <person name="Ohm R."/>
            <person name="Martin F."/>
            <person name="Silar P."/>
            <person name="Natvig D."/>
            <person name="Lalanne C."/>
            <person name="Gautier V."/>
            <person name="Ament-Velasquez S.L."/>
            <person name="Kruys A."/>
            <person name="Hutchinson M.I."/>
            <person name="Powell A.J."/>
            <person name="Barry K."/>
            <person name="Miller A.N."/>
            <person name="Grigoriev I.V."/>
            <person name="Debuchy R."/>
            <person name="Gladieux P."/>
            <person name="Thoren M.H."/>
            <person name="Johannesson H."/>
        </authorList>
    </citation>
    <scope>NUCLEOTIDE SEQUENCE</scope>
    <source>
        <strain evidence="8">PSN293</strain>
    </source>
</reference>
<dbReference type="SUPFAM" id="SSF57667">
    <property type="entry name" value="beta-beta-alpha zinc fingers"/>
    <property type="match status" value="1"/>
</dbReference>
<feature type="compositionally biased region" description="Polar residues" evidence="6">
    <location>
        <begin position="1"/>
        <end position="18"/>
    </location>
</feature>
<dbReference type="Pfam" id="PF24809">
    <property type="entry name" value="DUF7708"/>
    <property type="match status" value="1"/>
</dbReference>
<gene>
    <name evidence="8" type="ORF">QBC37DRAFT_428822</name>
</gene>
<organism evidence="8 9">
    <name type="scientific">Rhypophila decipiens</name>
    <dbReference type="NCBI Taxonomy" id="261697"/>
    <lineage>
        <taxon>Eukaryota</taxon>
        <taxon>Fungi</taxon>
        <taxon>Dikarya</taxon>
        <taxon>Ascomycota</taxon>
        <taxon>Pezizomycotina</taxon>
        <taxon>Sordariomycetes</taxon>
        <taxon>Sordariomycetidae</taxon>
        <taxon>Sordariales</taxon>
        <taxon>Naviculisporaceae</taxon>
        <taxon>Rhypophila</taxon>
    </lineage>
</organism>
<keyword evidence="4" id="KW-0862">Zinc</keyword>
<keyword evidence="2" id="KW-0677">Repeat</keyword>
<dbReference type="SUPFAM" id="SSF52540">
    <property type="entry name" value="P-loop containing nucleoside triphosphate hydrolases"/>
    <property type="match status" value="1"/>
</dbReference>
<dbReference type="PROSITE" id="PS00028">
    <property type="entry name" value="ZINC_FINGER_C2H2_1"/>
    <property type="match status" value="2"/>
</dbReference>
<evidence type="ECO:0000256" key="6">
    <source>
        <dbReference type="SAM" id="MobiDB-lite"/>
    </source>
</evidence>
<dbReference type="Pfam" id="PF00096">
    <property type="entry name" value="zf-C2H2"/>
    <property type="match status" value="1"/>
</dbReference>
<dbReference type="InterPro" id="IPR013087">
    <property type="entry name" value="Znf_C2H2_type"/>
</dbReference>
<dbReference type="Proteomes" id="UP001301769">
    <property type="component" value="Unassembled WGS sequence"/>
</dbReference>
<dbReference type="Pfam" id="PF24883">
    <property type="entry name" value="NPHP3_N"/>
    <property type="match status" value="1"/>
</dbReference>
<dbReference type="FunFam" id="3.30.160.60:FF:000100">
    <property type="entry name" value="Zinc finger 45-like"/>
    <property type="match status" value="1"/>
</dbReference>
<dbReference type="PANTHER" id="PTHR10039:SF14">
    <property type="entry name" value="NACHT DOMAIN-CONTAINING PROTEIN"/>
    <property type="match status" value="1"/>
</dbReference>
<evidence type="ECO:0000256" key="4">
    <source>
        <dbReference type="ARBA" id="ARBA00022833"/>
    </source>
</evidence>
<dbReference type="AlphaFoldDB" id="A0AAN7B544"/>
<dbReference type="EMBL" id="MU858176">
    <property type="protein sequence ID" value="KAK4210367.1"/>
    <property type="molecule type" value="Genomic_DNA"/>
</dbReference>
<evidence type="ECO:0000256" key="2">
    <source>
        <dbReference type="ARBA" id="ARBA00022737"/>
    </source>
</evidence>
<dbReference type="GO" id="GO:0008270">
    <property type="term" value="F:zinc ion binding"/>
    <property type="evidence" value="ECO:0007669"/>
    <property type="project" value="UniProtKB-KW"/>
</dbReference>
<dbReference type="PROSITE" id="PS50157">
    <property type="entry name" value="ZINC_FINGER_C2H2_2"/>
    <property type="match status" value="2"/>
</dbReference>
<evidence type="ECO:0000256" key="1">
    <source>
        <dbReference type="ARBA" id="ARBA00022723"/>
    </source>
</evidence>
<dbReference type="InterPro" id="IPR056884">
    <property type="entry name" value="NPHP3-like_N"/>
</dbReference>
<accession>A0AAN7B544</accession>
<name>A0AAN7B544_9PEZI</name>
<dbReference type="PANTHER" id="PTHR10039">
    <property type="entry name" value="AMELOGENIN"/>
    <property type="match status" value="1"/>
</dbReference>
<evidence type="ECO:0000256" key="3">
    <source>
        <dbReference type="ARBA" id="ARBA00022771"/>
    </source>
</evidence>
<dbReference type="InterPro" id="IPR027417">
    <property type="entry name" value="P-loop_NTPase"/>
</dbReference>
<feature type="region of interest" description="Disordered" evidence="6">
    <location>
        <begin position="1012"/>
        <end position="1041"/>
    </location>
</feature>
<dbReference type="InterPro" id="IPR056125">
    <property type="entry name" value="DUF7708"/>
</dbReference>
<evidence type="ECO:0000256" key="5">
    <source>
        <dbReference type="PROSITE-ProRule" id="PRU00042"/>
    </source>
</evidence>
<dbReference type="Gene3D" id="3.40.50.300">
    <property type="entry name" value="P-loop containing nucleotide triphosphate hydrolases"/>
    <property type="match status" value="1"/>
</dbReference>